<accession>A0A6I4TXP9</accession>
<dbReference type="AlphaFoldDB" id="A0A6I4TXP9"/>
<comment type="caution">
    <text evidence="9">The sequence shown here is derived from an EMBL/GenBank/DDBJ whole genome shotgun (WGS) entry which is preliminary data.</text>
</comment>
<dbReference type="Proteomes" id="UP000469430">
    <property type="component" value="Unassembled WGS sequence"/>
</dbReference>
<keyword evidence="4" id="KW-0808">Transferase</keyword>
<evidence type="ECO:0000256" key="2">
    <source>
        <dbReference type="ARBA" id="ARBA00012438"/>
    </source>
</evidence>
<evidence type="ECO:0000256" key="3">
    <source>
        <dbReference type="ARBA" id="ARBA00022553"/>
    </source>
</evidence>
<keyword evidence="6 9" id="KW-0418">Kinase</keyword>
<organism evidence="9 10">
    <name type="scientific">Croceibacterium xixiisoli</name>
    <dbReference type="NCBI Taxonomy" id="1476466"/>
    <lineage>
        <taxon>Bacteria</taxon>
        <taxon>Pseudomonadati</taxon>
        <taxon>Pseudomonadota</taxon>
        <taxon>Alphaproteobacteria</taxon>
        <taxon>Sphingomonadales</taxon>
        <taxon>Erythrobacteraceae</taxon>
        <taxon>Croceibacterium</taxon>
    </lineage>
</organism>
<feature type="domain" description="Signal transduction histidine kinase HWE region" evidence="8">
    <location>
        <begin position="162"/>
        <end position="241"/>
    </location>
</feature>
<keyword evidence="5" id="KW-0547">Nucleotide-binding</keyword>
<evidence type="ECO:0000313" key="9">
    <source>
        <dbReference type="EMBL" id="MXP00703.1"/>
    </source>
</evidence>
<dbReference type="OrthoDB" id="136506at2"/>
<dbReference type="PANTHER" id="PTHR41523:SF7">
    <property type="entry name" value="HISTIDINE KINASE"/>
    <property type="match status" value="1"/>
</dbReference>
<dbReference type="EMBL" id="WTYJ01000004">
    <property type="protein sequence ID" value="MXP00703.1"/>
    <property type="molecule type" value="Genomic_DNA"/>
</dbReference>
<dbReference type="SUPFAM" id="SSF55874">
    <property type="entry name" value="ATPase domain of HSP90 chaperone/DNA topoisomerase II/histidine kinase"/>
    <property type="match status" value="1"/>
</dbReference>
<dbReference type="SMART" id="SM00911">
    <property type="entry name" value="HWE_HK"/>
    <property type="match status" value="1"/>
</dbReference>
<protein>
    <recommendedName>
        <fullName evidence="2">histidine kinase</fullName>
        <ecNumber evidence="2">2.7.13.3</ecNumber>
    </recommendedName>
</protein>
<evidence type="ECO:0000256" key="7">
    <source>
        <dbReference type="ARBA" id="ARBA00022840"/>
    </source>
</evidence>
<gene>
    <name evidence="9" type="ORF">GRI97_17060</name>
</gene>
<keyword evidence="3" id="KW-0597">Phosphoprotein</keyword>
<dbReference type="EC" id="2.7.13.3" evidence="2"/>
<dbReference type="GO" id="GO:0005524">
    <property type="term" value="F:ATP binding"/>
    <property type="evidence" value="ECO:0007669"/>
    <property type="project" value="UniProtKB-KW"/>
</dbReference>
<comment type="catalytic activity">
    <reaction evidence="1">
        <text>ATP + protein L-histidine = ADP + protein N-phospho-L-histidine.</text>
        <dbReference type="EC" id="2.7.13.3"/>
    </reaction>
</comment>
<proteinExistence type="predicted"/>
<keyword evidence="7" id="KW-0067">ATP-binding</keyword>
<dbReference type="InterPro" id="IPR036890">
    <property type="entry name" value="HATPase_C_sf"/>
</dbReference>
<evidence type="ECO:0000256" key="5">
    <source>
        <dbReference type="ARBA" id="ARBA00022741"/>
    </source>
</evidence>
<evidence type="ECO:0000313" key="10">
    <source>
        <dbReference type="Proteomes" id="UP000469430"/>
    </source>
</evidence>
<keyword evidence="10" id="KW-1185">Reference proteome</keyword>
<dbReference type="Gene3D" id="3.30.565.10">
    <property type="entry name" value="Histidine kinase-like ATPase, C-terminal domain"/>
    <property type="match status" value="1"/>
</dbReference>
<dbReference type="InterPro" id="IPR011102">
    <property type="entry name" value="Sig_transdc_His_kinase_HWE"/>
</dbReference>
<evidence type="ECO:0000259" key="8">
    <source>
        <dbReference type="SMART" id="SM00911"/>
    </source>
</evidence>
<evidence type="ECO:0000256" key="4">
    <source>
        <dbReference type="ARBA" id="ARBA00022679"/>
    </source>
</evidence>
<reference evidence="9 10" key="1">
    <citation type="submission" date="2019-12" db="EMBL/GenBank/DDBJ databases">
        <title>Genomic-based taxomic classification of the family Erythrobacteraceae.</title>
        <authorList>
            <person name="Xu L."/>
        </authorList>
    </citation>
    <scope>NUCLEOTIDE SEQUENCE [LARGE SCALE GENOMIC DNA]</scope>
    <source>
        <strain evidence="9 10">S36</strain>
    </source>
</reference>
<dbReference type="PANTHER" id="PTHR41523">
    <property type="entry name" value="TWO-COMPONENT SYSTEM SENSOR PROTEIN"/>
    <property type="match status" value="1"/>
</dbReference>
<sequence length="344" mass="37654">MPSTSPLTMAARVDGFDWSATPLGPRDGWPVELTIAVRQMLDSSFPQAIVWGPRFTTIHNDAFLPILGNKPDALGRSFADIWAEVWPELAPIVDRAFAGTSTYIEDFPLTINRLGTMEQAWFTFCYSPLRLADGSIGGMLDTVVETTGKVRTQADLDLINQELAHRLKNTLALVQAIAGQTLRKVTERDLVQAFGDRIGALSTAHDVLLRQNWSDVSFTGIVSDNLAPHNTTGQISLNGPDLRLGSRTAMFLCLMLHELATNAVKYGALSRPEGRVQLSWTIDGDQFRLIWREQGGPPVAEPSNTGFGSRLIDRGFGSESKVTRDFAPGGLELVLTCPLSAMRD</sequence>
<evidence type="ECO:0000256" key="6">
    <source>
        <dbReference type="ARBA" id="ARBA00022777"/>
    </source>
</evidence>
<dbReference type="GO" id="GO:0004673">
    <property type="term" value="F:protein histidine kinase activity"/>
    <property type="evidence" value="ECO:0007669"/>
    <property type="project" value="UniProtKB-EC"/>
</dbReference>
<dbReference type="RefSeq" id="WP_161392425.1">
    <property type="nucleotide sequence ID" value="NZ_JBHSCP010000003.1"/>
</dbReference>
<evidence type="ECO:0000256" key="1">
    <source>
        <dbReference type="ARBA" id="ARBA00000085"/>
    </source>
</evidence>
<name>A0A6I4TXP9_9SPHN</name>
<dbReference type="Pfam" id="PF07536">
    <property type="entry name" value="HWE_HK"/>
    <property type="match status" value="1"/>
</dbReference>
<dbReference type="Gene3D" id="3.30.450.20">
    <property type="entry name" value="PAS domain"/>
    <property type="match status" value="1"/>
</dbReference>